<dbReference type="OrthoDB" id="7581194at2"/>
<dbReference type="Proteomes" id="UP000030988">
    <property type="component" value="Unassembled WGS sequence"/>
</dbReference>
<dbReference type="RefSeq" id="WP_039093509.1">
    <property type="nucleotide sequence ID" value="NZ_JTDN01000001.1"/>
</dbReference>
<feature type="transmembrane region" description="Helical" evidence="1">
    <location>
        <begin position="111"/>
        <end position="130"/>
    </location>
</feature>
<protein>
    <submittedName>
        <fullName evidence="2">Uncharacterized protein</fullName>
    </submittedName>
</protein>
<keyword evidence="1" id="KW-1133">Transmembrane helix</keyword>
<comment type="caution">
    <text evidence="2">The sequence shown here is derived from an EMBL/GenBank/DDBJ whole genome shotgun (WGS) entry which is preliminary data.</text>
</comment>
<keyword evidence="1" id="KW-0812">Transmembrane</keyword>
<name>A0A0B2BV28_9SPHN</name>
<sequence>MTFSYTLFLVLLLLAPGFSVWAGLRLGERNELISQAPERPGSTFSLLVIVLGALAGHILLATILAVQESGCRASGACLMVGFDPNIYRVIMAGDRLRPGAADVPPLPSWAVLYWLASLLLPAVLTGWTAYRVSQWRRVRVLREQSTLGWLQNWVDQSRQHDRFIIAYVVTTMTHDGAYVAYEGAVVNFALDDNRAIAMIVLGGCDRFLVRITEDGVKRVDAPTSIGLIQLDARNCLNIALELFGDPRAMS</sequence>
<dbReference type="EMBL" id="JTDN01000001">
    <property type="protein sequence ID" value="KHL25254.1"/>
    <property type="molecule type" value="Genomic_DNA"/>
</dbReference>
<proteinExistence type="predicted"/>
<evidence type="ECO:0000313" key="2">
    <source>
        <dbReference type="EMBL" id="KHL25254.1"/>
    </source>
</evidence>
<evidence type="ECO:0000256" key="1">
    <source>
        <dbReference type="SAM" id="Phobius"/>
    </source>
</evidence>
<keyword evidence="1" id="KW-0472">Membrane</keyword>
<dbReference type="AlphaFoldDB" id="A0A0B2BV28"/>
<accession>A0A0B2BV28</accession>
<gene>
    <name evidence="2" type="ORF">PK98_00385</name>
</gene>
<organism evidence="2 3">
    <name type="scientific">Croceibacterium mercuriale</name>
    <dbReference type="NCBI Taxonomy" id="1572751"/>
    <lineage>
        <taxon>Bacteria</taxon>
        <taxon>Pseudomonadati</taxon>
        <taxon>Pseudomonadota</taxon>
        <taxon>Alphaproteobacteria</taxon>
        <taxon>Sphingomonadales</taxon>
        <taxon>Erythrobacteraceae</taxon>
        <taxon>Croceibacterium</taxon>
    </lineage>
</organism>
<feature type="transmembrane region" description="Helical" evidence="1">
    <location>
        <begin position="43"/>
        <end position="66"/>
    </location>
</feature>
<keyword evidence="3" id="KW-1185">Reference proteome</keyword>
<evidence type="ECO:0000313" key="3">
    <source>
        <dbReference type="Proteomes" id="UP000030988"/>
    </source>
</evidence>
<reference evidence="2 3" key="1">
    <citation type="submission" date="2014-11" db="EMBL/GenBank/DDBJ databases">
        <title>Draft genome sequence of Kirrobacter mercurialis.</title>
        <authorList>
            <person name="Coil D.A."/>
            <person name="Eisen J.A."/>
        </authorList>
    </citation>
    <scope>NUCLEOTIDE SEQUENCE [LARGE SCALE GENOMIC DNA]</scope>
    <source>
        <strain evidence="2 3">Coronado</strain>
    </source>
</reference>